<organism evidence="3 5">
    <name type="scientific">Puccinia graminis f. sp. tritici</name>
    <dbReference type="NCBI Taxonomy" id="56615"/>
    <lineage>
        <taxon>Eukaryota</taxon>
        <taxon>Fungi</taxon>
        <taxon>Dikarya</taxon>
        <taxon>Basidiomycota</taxon>
        <taxon>Pucciniomycotina</taxon>
        <taxon>Pucciniomycetes</taxon>
        <taxon>Pucciniales</taxon>
        <taxon>Pucciniaceae</taxon>
        <taxon>Puccinia</taxon>
    </lineage>
</organism>
<dbReference type="InterPro" id="IPR029058">
    <property type="entry name" value="AB_hydrolase_fold"/>
</dbReference>
<evidence type="ECO:0000259" key="1">
    <source>
        <dbReference type="Pfam" id="PF12697"/>
    </source>
</evidence>
<evidence type="ECO:0000313" key="2">
    <source>
        <dbReference type="EMBL" id="KAA1097612.1"/>
    </source>
</evidence>
<dbReference type="EMBL" id="VSWC01000066">
    <property type="protein sequence ID" value="KAA1097612.1"/>
    <property type="molecule type" value="Genomic_DNA"/>
</dbReference>
<evidence type="ECO:0000313" key="4">
    <source>
        <dbReference type="Proteomes" id="UP000324748"/>
    </source>
</evidence>
<protein>
    <recommendedName>
        <fullName evidence="1">AB hydrolase-1 domain-containing protein</fullName>
    </recommendedName>
</protein>
<evidence type="ECO:0000313" key="3">
    <source>
        <dbReference type="EMBL" id="KAA1134010.1"/>
    </source>
</evidence>
<sequence>MNQPQGSNSPYFLRPRNANLLPLSPAIQAEPSALALSKLPKPLRKPFKDIIPDTRLDGWTRTIHVYPAAYPRSRDGSSVHNAVLPTYPKSLNVEEISKDIRNRNVTAQMRVEGSQVDEPQLFIAVARYFVESDSGESKNVSADEDDPITLILVHANSLHKETWEPMLAHLLVSPAAKKVQEIWAIDTAQHGDSAILNRSNLGLIVDVADWARDVLNFIFSYLPDQSSSRSTIPTVLPQLECPDSSFFRLDKSISSPPRPQSINWRNRKLGLIGHSMGGTSATLAATSIPEIFHHVILVDPAMAPFENLHLQLPNYVYSAIRRRDQWENADVAFGNFTEGQGPLSRWHPQALHRYVKYALESTHLAKLKCNKLHEAACASDAHGHTFQAYHRLFGYYQNDQQPPFNLSLILAKPSQSISKEVPRQESSLYKDGKEVNFSRWGHLMVQENPADVASVISKSLLKSVAGLSCKVKFNNLPSKL</sequence>
<dbReference type="Gene3D" id="3.40.50.1820">
    <property type="entry name" value="alpha/beta hydrolase"/>
    <property type="match status" value="1"/>
</dbReference>
<feature type="domain" description="AB hydrolase-1" evidence="1">
    <location>
        <begin position="150"/>
        <end position="454"/>
    </location>
</feature>
<comment type="caution">
    <text evidence="3">The sequence shown here is derived from an EMBL/GenBank/DDBJ whole genome shotgun (WGS) entry which is preliminary data.</text>
</comment>
<dbReference type="AlphaFoldDB" id="A0A5B0S7X1"/>
<keyword evidence="4" id="KW-1185">Reference proteome</keyword>
<dbReference type="SUPFAM" id="SSF53474">
    <property type="entry name" value="alpha/beta-Hydrolases"/>
    <property type="match status" value="1"/>
</dbReference>
<dbReference type="InterPro" id="IPR000073">
    <property type="entry name" value="AB_hydrolase_1"/>
</dbReference>
<dbReference type="EMBL" id="VDEP01000069">
    <property type="protein sequence ID" value="KAA1134010.1"/>
    <property type="molecule type" value="Genomic_DNA"/>
</dbReference>
<evidence type="ECO:0000313" key="5">
    <source>
        <dbReference type="Proteomes" id="UP000325313"/>
    </source>
</evidence>
<proteinExistence type="predicted"/>
<dbReference type="Proteomes" id="UP000325313">
    <property type="component" value="Unassembled WGS sequence"/>
</dbReference>
<gene>
    <name evidence="2" type="ORF">PGT21_013406</name>
    <name evidence="3" type="ORF">PGTUg99_013538</name>
</gene>
<dbReference type="Proteomes" id="UP000324748">
    <property type="component" value="Unassembled WGS sequence"/>
</dbReference>
<accession>A0A5B0S7X1</accession>
<dbReference type="Pfam" id="PF12697">
    <property type="entry name" value="Abhydrolase_6"/>
    <property type="match status" value="1"/>
</dbReference>
<dbReference type="OrthoDB" id="94039at2759"/>
<reference evidence="4 5" key="1">
    <citation type="submission" date="2019-05" db="EMBL/GenBank/DDBJ databases">
        <title>Emergence of the Ug99 lineage of the wheat stem rust pathogen through somatic hybridization.</title>
        <authorList>
            <person name="Li F."/>
            <person name="Upadhyaya N.M."/>
            <person name="Sperschneider J."/>
            <person name="Matny O."/>
            <person name="Nguyen-Phuc H."/>
            <person name="Mago R."/>
            <person name="Raley C."/>
            <person name="Miller M.E."/>
            <person name="Silverstein K.A.T."/>
            <person name="Henningsen E."/>
            <person name="Hirsch C.D."/>
            <person name="Visser B."/>
            <person name="Pretorius Z.A."/>
            <person name="Steffenson B.J."/>
            <person name="Schwessinger B."/>
            <person name="Dodds P.N."/>
            <person name="Figueroa M."/>
        </authorList>
    </citation>
    <scope>NUCLEOTIDE SEQUENCE [LARGE SCALE GENOMIC DNA]</scope>
    <source>
        <strain evidence="2">21-0</strain>
        <strain evidence="3 5">Ug99</strain>
    </source>
</reference>
<name>A0A5B0S7X1_PUCGR</name>